<feature type="domain" description="Enkurin" evidence="6">
    <location>
        <begin position="161"/>
        <end position="254"/>
    </location>
</feature>
<gene>
    <name evidence="7" type="ORF">BSAL_75215</name>
</gene>
<proteinExistence type="predicted"/>
<dbReference type="InterPro" id="IPR052102">
    <property type="entry name" value="Enkurin_domain-protein"/>
</dbReference>
<dbReference type="AlphaFoldDB" id="A0A0S4IY56"/>
<sequence>MSGESVYNVIQEVPAASVKGARFQSSRAPAPTASTFGLHGTSVVLGNVAGEPATASVHPQKKSTGSFGRTVLSDVSTADFLKKSGSQQITSPVLATTKHEKLKAPIPKKEEKPVMGLKTDKNFVVANAVENILSIPKKQSAQQPRAVDRADYGAVPEYISKIKTELKTQYSLVDSYKQRKAQDEERYSLLDSAEVQQLRYSLQRRWEVLNKEFQTMGFSVETYSQKRHQDDVEKELRAVEAALQKINKPVIYIYDDTR</sequence>
<organism evidence="7 8">
    <name type="scientific">Bodo saltans</name>
    <name type="common">Flagellated protozoan</name>
    <dbReference type="NCBI Taxonomy" id="75058"/>
    <lineage>
        <taxon>Eukaryota</taxon>
        <taxon>Discoba</taxon>
        <taxon>Euglenozoa</taxon>
        <taxon>Kinetoplastea</taxon>
        <taxon>Metakinetoplastina</taxon>
        <taxon>Eubodonida</taxon>
        <taxon>Bodonidae</taxon>
        <taxon>Bodo</taxon>
    </lineage>
</organism>
<dbReference type="GO" id="GO:0005856">
    <property type="term" value="C:cytoskeleton"/>
    <property type="evidence" value="ECO:0007669"/>
    <property type="project" value="UniProtKB-SubCell"/>
</dbReference>
<dbReference type="VEuPathDB" id="TriTrypDB:BSAL_75215"/>
<name>A0A0S4IY56_BODSA</name>
<dbReference type="PANTHER" id="PTHR21490:SF3">
    <property type="entry name" value="ENKURIN DOMAIN-CONTAINING PROTEIN"/>
    <property type="match status" value="1"/>
</dbReference>
<evidence type="ECO:0000256" key="5">
    <source>
        <dbReference type="ARBA" id="ARBA00023273"/>
    </source>
</evidence>
<dbReference type="InterPro" id="IPR027012">
    <property type="entry name" value="Enkurin_dom"/>
</dbReference>
<dbReference type="GO" id="GO:0005516">
    <property type="term" value="F:calmodulin binding"/>
    <property type="evidence" value="ECO:0007669"/>
    <property type="project" value="TreeGrafter"/>
</dbReference>
<comment type="subcellular location">
    <subcellularLocation>
        <location evidence="1">Cell projection</location>
        <location evidence="1">Cilium</location>
    </subcellularLocation>
    <subcellularLocation>
        <location evidence="2">Cytoplasm</location>
        <location evidence="2">Cytoskeleton</location>
    </subcellularLocation>
</comment>
<dbReference type="PROSITE" id="PS51665">
    <property type="entry name" value="ENKURIN"/>
    <property type="match status" value="1"/>
</dbReference>
<keyword evidence="5" id="KW-0966">Cell projection</keyword>
<dbReference type="OMA" id="DIPSRYD"/>
<dbReference type="GO" id="GO:0005929">
    <property type="term" value="C:cilium"/>
    <property type="evidence" value="ECO:0007669"/>
    <property type="project" value="UniProtKB-SubCell"/>
</dbReference>
<dbReference type="EMBL" id="CYKH01000678">
    <property type="protein sequence ID" value="CUG16359.1"/>
    <property type="molecule type" value="Genomic_DNA"/>
</dbReference>
<keyword evidence="4" id="KW-0206">Cytoskeleton</keyword>
<evidence type="ECO:0000313" key="8">
    <source>
        <dbReference type="Proteomes" id="UP000051952"/>
    </source>
</evidence>
<dbReference type="Pfam" id="PF13864">
    <property type="entry name" value="Enkurin"/>
    <property type="match status" value="1"/>
</dbReference>
<reference evidence="8" key="1">
    <citation type="submission" date="2015-09" db="EMBL/GenBank/DDBJ databases">
        <authorList>
            <consortium name="Pathogen Informatics"/>
        </authorList>
    </citation>
    <scope>NUCLEOTIDE SEQUENCE [LARGE SCALE GENOMIC DNA]</scope>
    <source>
        <strain evidence="8">Lake Konstanz</strain>
    </source>
</reference>
<dbReference type="PANTHER" id="PTHR21490">
    <property type="entry name" value="ENKURIN-RELATED"/>
    <property type="match status" value="1"/>
</dbReference>
<evidence type="ECO:0000256" key="3">
    <source>
        <dbReference type="ARBA" id="ARBA00022490"/>
    </source>
</evidence>
<dbReference type="Proteomes" id="UP000051952">
    <property type="component" value="Unassembled WGS sequence"/>
</dbReference>
<keyword evidence="8" id="KW-1185">Reference proteome</keyword>
<dbReference type="OrthoDB" id="2123594at2759"/>
<evidence type="ECO:0000256" key="2">
    <source>
        <dbReference type="ARBA" id="ARBA00004245"/>
    </source>
</evidence>
<evidence type="ECO:0000313" key="7">
    <source>
        <dbReference type="EMBL" id="CUG16359.1"/>
    </source>
</evidence>
<evidence type="ECO:0000259" key="6">
    <source>
        <dbReference type="PROSITE" id="PS51665"/>
    </source>
</evidence>
<keyword evidence="3" id="KW-0963">Cytoplasm</keyword>
<evidence type="ECO:0000256" key="1">
    <source>
        <dbReference type="ARBA" id="ARBA00004138"/>
    </source>
</evidence>
<accession>A0A0S4IY56</accession>
<evidence type="ECO:0000256" key="4">
    <source>
        <dbReference type="ARBA" id="ARBA00023212"/>
    </source>
</evidence>
<protein>
    <recommendedName>
        <fullName evidence="6">Enkurin domain-containing protein</fullName>
    </recommendedName>
</protein>